<reference evidence="1" key="1">
    <citation type="submission" date="2022-12" db="EMBL/GenBank/DDBJ databases">
        <authorList>
            <person name="Petersen C."/>
        </authorList>
    </citation>
    <scope>NUCLEOTIDE SEQUENCE</scope>
    <source>
        <strain evidence="1">IBT 21472</strain>
    </source>
</reference>
<accession>A0A9W9U462</accession>
<comment type="caution">
    <text evidence="1">The sequence shown here is derived from an EMBL/GenBank/DDBJ whole genome shotgun (WGS) entry which is preliminary data.</text>
</comment>
<name>A0A9W9U462_9EURO</name>
<sequence>METSTSTDFSQTTPEKQVLEIINLTDQVLYQAASAKQLKDFKPELLGEIEYNWIFSTISDADNAARDLAKLVEPYRLEILKCKGKLKSTTRKRWAIADSQLALEKRSRLGRFKNRLDRSIKHLTGDITPPTSPQQCDGVVYAELSPRESHQQGDSITIAELPADTHDDPPFYDELPARLTYKSDSAFSFAELPGDWPQVQLMPLTPIPKIIVTQPPDEIMLDRLDLPDHEQYMYEAYELDGTLYWDEIRDNIRMQQSESLAGIVAKMDLNRTQ</sequence>
<dbReference type="EMBL" id="JAPZBO010000005">
    <property type="protein sequence ID" value="KAJ5315273.1"/>
    <property type="molecule type" value="Genomic_DNA"/>
</dbReference>
<evidence type="ECO:0000313" key="2">
    <source>
        <dbReference type="Proteomes" id="UP001147746"/>
    </source>
</evidence>
<protein>
    <submittedName>
        <fullName evidence="1">Uncharacterized protein</fullName>
    </submittedName>
</protein>
<reference evidence="1" key="2">
    <citation type="journal article" date="2023" name="IMA Fungus">
        <title>Comparative genomic study of the Penicillium genus elucidates a diverse pangenome and 15 lateral gene transfer events.</title>
        <authorList>
            <person name="Petersen C."/>
            <person name="Sorensen T."/>
            <person name="Nielsen M.R."/>
            <person name="Sondergaard T.E."/>
            <person name="Sorensen J.L."/>
            <person name="Fitzpatrick D.A."/>
            <person name="Frisvad J.C."/>
            <person name="Nielsen K.L."/>
        </authorList>
    </citation>
    <scope>NUCLEOTIDE SEQUENCE</scope>
    <source>
        <strain evidence="1">IBT 21472</strain>
    </source>
</reference>
<proteinExistence type="predicted"/>
<dbReference type="Proteomes" id="UP001147746">
    <property type="component" value="Unassembled WGS sequence"/>
</dbReference>
<evidence type="ECO:0000313" key="1">
    <source>
        <dbReference type="EMBL" id="KAJ5315273.1"/>
    </source>
</evidence>
<dbReference type="AlphaFoldDB" id="A0A9W9U462"/>
<gene>
    <name evidence="1" type="ORF">N7476_005580</name>
</gene>
<keyword evidence="2" id="KW-1185">Reference proteome</keyword>
<organism evidence="1 2">
    <name type="scientific">Penicillium atrosanguineum</name>
    <dbReference type="NCBI Taxonomy" id="1132637"/>
    <lineage>
        <taxon>Eukaryota</taxon>
        <taxon>Fungi</taxon>
        <taxon>Dikarya</taxon>
        <taxon>Ascomycota</taxon>
        <taxon>Pezizomycotina</taxon>
        <taxon>Eurotiomycetes</taxon>
        <taxon>Eurotiomycetidae</taxon>
        <taxon>Eurotiales</taxon>
        <taxon>Aspergillaceae</taxon>
        <taxon>Penicillium</taxon>
    </lineage>
</organism>